<keyword evidence="4 13" id="KW-1133">Transmembrane helix</keyword>
<evidence type="ECO:0000256" key="13">
    <source>
        <dbReference type="SAM" id="Phobius"/>
    </source>
</evidence>
<dbReference type="Proteomes" id="UP001142489">
    <property type="component" value="Unassembled WGS sequence"/>
</dbReference>
<accession>A0A9Q1B704</accession>
<dbReference type="OrthoDB" id="10011262at2759"/>
<evidence type="ECO:0000256" key="7">
    <source>
        <dbReference type="ARBA" id="ARBA00023157"/>
    </source>
</evidence>
<evidence type="ECO:0000313" key="16">
    <source>
        <dbReference type="Proteomes" id="UP001142489"/>
    </source>
</evidence>
<evidence type="ECO:0000259" key="14">
    <source>
        <dbReference type="PROSITE" id="PS50262"/>
    </source>
</evidence>
<keyword evidence="3 11" id="KW-0812">Transmembrane</keyword>
<dbReference type="PANTHER" id="PTHR24243">
    <property type="entry name" value="G-PROTEIN COUPLED RECEPTOR"/>
    <property type="match status" value="1"/>
</dbReference>
<evidence type="ECO:0000256" key="1">
    <source>
        <dbReference type="ARBA" id="ARBA00004651"/>
    </source>
</evidence>
<dbReference type="EMBL" id="JAPFRF010000002">
    <property type="protein sequence ID" value="KAJ7341574.1"/>
    <property type="molecule type" value="Genomic_DNA"/>
</dbReference>
<dbReference type="Gene3D" id="1.20.1070.10">
    <property type="entry name" value="Rhodopsin 7-helix transmembrane proteins"/>
    <property type="match status" value="1"/>
</dbReference>
<evidence type="ECO:0000256" key="9">
    <source>
        <dbReference type="ARBA" id="ARBA00023180"/>
    </source>
</evidence>
<feature type="transmembrane region" description="Helical" evidence="13">
    <location>
        <begin position="254"/>
        <end position="274"/>
    </location>
</feature>
<reference evidence="15" key="1">
    <citation type="journal article" date="2023" name="DNA Res.">
        <title>Chromosome-level genome assembly of Phrynocephalus forsythii using third-generation DNA sequencing and Hi-C analysis.</title>
        <authorList>
            <person name="Qi Y."/>
            <person name="Zhao W."/>
            <person name="Zhao Y."/>
            <person name="Niu C."/>
            <person name="Cao S."/>
            <person name="Zhang Y."/>
        </authorList>
    </citation>
    <scope>NUCLEOTIDE SEQUENCE</scope>
    <source>
        <tissue evidence="15">Muscle</tissue>
    </source>
</reference>
<dbReference type="PRINTS" id="PR01417">
    <property type="entry name" value="GHSRECEPTOR"/>
</dbReference>
<evidence type="ECO:0000256" key="12">
    <source>
        <dbReference type="SAM" id="MobiDB-lite"/>
    </source>
</evidence>
<keyword evidence="9" id="KW-0325">Glycoprotein</keyword>
<dbReference type="GO" id="GO:0008528">
    <property type="term" value="F:G protein-coupled peptide receptor activity"/>
    <property type="evidence" value="ECO:0007669"/>
    <property type="project" value="TreeGrafter"/>
</dbReference>
<dbReference type="PANTHER" id="PTHR24243:SF3">
    <property type="entry name" value="MOTILIN RECEPTOR"/>
    <property type="match status" value="1"/>
</dbReference>
<dbReference type="InterPro" id="IPR000276">
    <property type="entry name" value="GPCR_Rhodpsn"/>
</dbReference>
<feature type="domain" description="G-protein coupled receptors family 1 profile" evidence="14">
    <location>
        <begin position="235"/>
        <end position="491"/>
    </location>
</feature>
<comment type="subcellular location">
    <subcellularLocation>
        <location evidence="1">Cell membrane</location>
        <topology evidence="1">Multi-pass membrane protein</topology>
    </subcellularLocation>
</comment>
<keyword evidence="16" id="KW-1185">Reference proteome</keyword>
<keyword evidence="8 11" id="KW-0675">Receptor</keyword>
<name>A0A9Q1B704_9SAUR</name>
<dbReference type="SUPFAM" id="SSF81321">
    <property type="entry name" value="Family A G protein-coupled receptor-like"/>
    <property type="match status" value="1"/>
</dbReference>
<protein>
    <recommendedName>
        <fullName evidence="14">G-protein coupled receptors family 1 profile domain-containing protein</fullName>
    </recommendedName>
</protein>
<evidence type="ECO:0000256" key="3">
    <source>
        <dbReference type="ARBA" id="ARBA00022692"/>
    </source>
</evidence>
<feature type="transmembrane region" description="Helical" evidence="13">
    <location>
        <begin position="469"/>
        <end position="494"/>
    </location>
</feature>
<evidence type="ECO:0000256" key="2">
    <source>
        <dbReference type="ARBA" id="ARBA00022475"/>
    </source>
</evidence>
<dbReference type="InterPro" id="IPR003905">
    <property type="entry name" value="GHS-R/MTLR"/>
</dbReference>
<keyword evidence="6 13" id="KW-0472">Membrane</keyword>
<dbReference type="InterPro" id="IPR017452">
    <property type="entry name" value="GPCR_Rhodpsn_7TM"/>
</dbReference>
<gene>
    <name evidence="15" type="ORF">JRQ81_005840</name>
</gene>
<evidence type="ECO:0000313" key="15">
    <source>
        <dbReference type="EMBL" id="KAJ7341574.1"/>
    </source>
</evidence>
<feature type="region of interest" description="Disordered" evidence="12">
    <location>
        <begin position="34"/>
        <end position="54"/>
    </location>
</feature>
<evidence type="ECO:0000256" key="8">
    <source>
        <dbReference type="ARBA" id="ARBA00023170"/>
    </source>
</evidence>
<feature type="transmembrane region" description="Helical" evidence="13">
    <location>
        <begin position="215"/>
        <end position="242"/>
    </location>
</feature>
<proteinExistence type="inferred from homology"/>
<evidence type="ECO:0000256" key="10">
    <source>
        <dbReference type="ARBA" id="ARBA00023224"/>
    </source>
</evidence>
<dbReference type="Pfam" id="PF00001">
    <property type="entry name" value="7tm_1"/>
    <property type="match status" value="1"/>
</dbReference>
<organism evidence="15 16">
    <name type="scientific">Phrynocephalus forsythii</name>
    <dbReference type="NCBI Taxonomy" id="171643"/>
    <lineage>
        <taxon>Eukaryota</taxon>
        <taxon>Metazoa</taxon>
        <taxon>Chordata</taxon>
        <taxon>Craniata</taxon>
        <taxon>Vertebrata</taxon>
        <taxon>Euteleostomi</taxon>
        <taxon>Lepidosauria</taxon>
        <taxon>Squamata</taxon>
        <taxon>Bifurcata</taxon>
        <taxon>Unidentata</taxon>
        <taxon>Episquamata</taxon>
        <taxon>Toxicofera</taxon>
        <taxon>Iguania</taxon>
        <taxon>Acrodonta</taxon>
        <taxon>Agamidae</taxon>
        <taxon>Agaminae</taxon>
        <taxon>Phrynocephalus</taxon>
    </lineage>
</organism>
<keyword evidence="10 11" id="KW-0807">Transducer</keyword>
<evidence type="ECO:0000256" key="4">
    <source>
        <dbReference type="ARBA" id="ARBA00022989"/>
    </source>
</evidence>
<keyword evidence="5 11" id="KW-0297">G-protein coupled receptor</keyword>
<comment type="caution">
    <text evidence="15">The sequence shown here is derived from an EMBL/GenBank/DDBJ whole genome shotgun (WGS) entry which is preliminary data.</text>
</comment>
<sequence length="530" mass="60478">MVFSKRHSVLLQADVKYNSTGLKVESDCEYEEQEKRVVGPSAGDRQGKKELEEENRKELAVEERLGQLFFEDEDNKECQKKKEFKERGQSCNLIKEGFMVVVREAMTWELLRKELKEVSRDLKNKGTQTEDEVEIEKEVIDMGYKLKNGGAKGETFGFRQILNLRKKLEPKEHSSAEVGCSADYNMSLTNSSSSKVFQEEGPEICNKYLCPLLPMWALIPVTVVCLALLVLGLGGNILTLVVTSWSQELRNTTSLYLASLAISDLMLLLLGLPFDLYRLWQSRPWVLGTVVCRIWHWSGEACAYCSILHLTALSVERYVAICYPLRAKVLVTQQRVKILLVALWAIALFSAAPFLFLVGVQQAGENNFTHECVPTNYAKETGMLDTMFWITTSYFVLPCLCLYVLHSLIARQLLLVSRAHLGGASYRNHRQTVRMLVVLIIAFVICWLPFHVGRIIYINAKDSRMMYFIQYFNIFALQLFYLSASINPILYNLVSKKYRAAICKLLGRKRSLERASTITNNTSGYLEISR</sequence>
<dbReference type="PROSITE" id="PS00237">
    <property type="entry name" value="G_PROTEIN_RECEP_F1_1"/>
    <property type="match status" value="1"/>
</dbReference>
<comment type="similarity">
    <text evidence="11">Belongs to the G-protein coupled receptor 1 family.</text>
</comment>
<feature type="transmembrane region" description="Helical" evidence="13">
    <location>
        <begin position="336"/>
        <end position="358"/>
    </location>
</feature>
<dbReference type="AlphaFoldDB" id="A0A9Q1B704"/>
<feature type="transmembrane region" description="Helical" evidence="13">
    <location>
        <begin position="436"/>
        <end position="457"/>
    </location>
</feature>
<dbReference type="PROSITE" id="PS50262">
    <property type="entry name" value="G_PROTEIN_RECEP_F1_2"/>
    <property type="match status" value="1"/>
</dbReference>
<feature type="transmembrane region" description="Helical" evidence="13">
    <location>
        <begin position="386"/>
        <end position="405"/>
    </location>
</feature>
<evidence type="ECO:0000256" key="6">
    <source>
        <dbReference type="ARBA" id="ARBA00023136"/>
    </source>
</evidence>
<evidence type="ECO:0000256" key="5">
    <source>
        <dbReference type="ARBA" id="ARBA00023040"/>
    </source>
</evidence>
<dbReference type="GO" id="GO:0005886">
    <property type="term" value="C:plasma membrane"/>
    <property type="evidence" value="ECO:0007669"/>
    <property type="project" value="UniProtKB-SubCell"/>
</dbReference>
<feature type="compositionally biased region" description="Basic and acidic residues" evidence="12">
    <location>
        <begin position="45"/>
        <end position="54"/>
    </location>
</feature>
<dbReference type="PRINTS" id="PR00237">
    <property type="entry name" value="GPCRRHODOPSN"/>
</dbReference>
<keyword evidence="7" id="KW-1015">Disulfide bond</keyword>
<evidence type="ECO:0000256" key="11">
    <source>
        <dbReference type="RuleBase" id="RU000688"/>
    </source>
</evidence>
<keyword evidence="2" id="KW-1003">Cell membrane</keyword>